<evidence type="ECO:0000313" key="2">
    <source>
        <dbReference type="EMBL" id="KAJ9605895.1"/>
    </source>
</evidence>
<dbReference type="AlphaFoldDB" id="A0AA38X335"/>
<organism evidence="2 3">
    <name type="scientific">Cladophialophora chaetospira</name>
    <dbReference type="NCBI Taxonomy" id="386627"/>
    <lineage>
        <taxon>Eukaryota</taxon>
        <taxon>Fungi</taxon>
        <taxon>Dikarya</taxon>
        <taxon>Ascomycota</taxon>
        <taxon>Pezizomycotina</taxon>
        <taxon>Eurotiomycetes</taxon>
        <taxon>Chaetothyriomycetidae</taxon>
        <taxon>Chaetothyriales</taxon>
        <taxon>Herpotrichiellaceae</taxon>
        <taxon>Cladophialophora</taxon>
    </lineage>
</organism>
<reference evidence="2" key="1">
    <citation type="submission" date="2022-10" db="EMBL/GenBank/DDBJ databases">
        <title>Culturing micro-colonial fungi from biological soil crusts in the Mojave desert and describing Neophaeococcomyces mojavensis, and introducing the new genera and species Taxawa tesnikishii.</title>
        <authorList>
            <person name="Kurbessoian T."/>
            <person name="Stajich J.E."/>
        </authorList>
    </citation>
    <scope>NUCLEOTIDE SEQUENCE</scope>
    <source>
        <strain evidence="2">TK_41</strain>
    </source>
</reference>
<gene>
    <name evidence="2" type="ORF">H2200_009744</name>
</gene>
<dbReference type="Pfam" id="PF00646">
    <property type="entry name" value="F-box"/>
    <property type="match status" value="1"/>
</dbReference>
<protein>
    <recommendedName>
        <fullName evidence="1">F-box domain-containing protein</fullName>
    </recommendedName>
</protein>
<dbReference type="EMBL" id="JAPDRK010000015">
    <property type="protein sequence ID" value="KAJ9605895.1"/>
    <property type="molecule type" value="Genomic_DNA"/>
</dbReference>
<evidence type="ECO:0000313" key="3">
    <source>
        <dbReference type="Proteomes" id="UP001172673"/>
    </source>
</evidence>
<proteinExistence type="predicted"/>
<comment type="caution">
    <text evidence="2">The sequence shown here is derived from an EMBL/GenBank/DDBJ whole genome shotgun (WGS) entry which is preliminary data.</text>
</comment>
<accession>A0AA38X335</accession>
<keyword evidence="3" id="KW-1185">Reference proteome</keyword>
<feature type="domain" description="F-box" evidence="1">
    <location>
        <begin position="1"/>
        <end position="45"/>
    </location>
</feature>
<dbReference type="PROSITE" id="PS50181">
    <property type="entry name" value="FBOX"/>
    <property type="match status" value="1"/>
</dbReference>
<sequence>MAGILDLPTEILAQCASHMERKDLRNLLVTSKRLSKLKGELFRDITLGFTGNDYSKPMITSTPTYPRPDSRRHVGDHRPRLIDKFCADMTLAQYVRHLRLERVFCKRCVRKHPPNSDDPDAWITRYGGCDCSELPTYSFPDFSNLKALHVVGDMNDLHLQNGLCNIDGIRHLTLEHRGSVSLSSTVFESVVKTIMQPPLRSLKLQNLMIAPPRQDEPQMSYPPSKSIIDKLTIDCGNFSFRHLEKLITELEGLRTLSVLRTRGRPSKWLGYSGPRGAGYDVGELEQAIAAVSDSLEQLKLLHTVGYVYDGYKTTLTSLGKVKRLKRLIIDPSLLIGRRICDYAEPISPIRTPNSLAHLLPPSLEHLAIAIDFEQVSRDSNLRNGIVKGLIEGKTCGHLKRLKQVFFVELICYQGKRAGSCADSRVCKVCYSSDPYRADYRPINIKQAEKFVRAQDVCKSVGIELLLVGEDEVRGRTEEWAKYVEAFDW</sequence>
<name>A0AA38X335_9EURO</name>
<dbReference type="InterPro" id="IPR001810">
    <property type="entry name" value="F-box_dom"/>
</dbReference>
<dbReference type="Proteomes" id="UP001172673">
    <property type="component" value="Unassembled WGS sequence"/>
</dbReference>
<evidence type="ECO:0000259" key="1">
    <source>
        <dbReference type="PROSITE" id="PS50181"/>
    </source>
</evidence>